<keyword evidence="2" id="KW-0040">ANK repeat</keyword>
<feature type="repeat" description="ANK" evidence="2">
    <location>
        <begin position="571"/>
        <end position="603"/>
    </location>
</feature>
<evidence type="ECO:0000259" key="4">
    <source>
        <dbReference type="PROSITE" id="PS00028"/>
    </source>
</evidence>
<keyword evidence="1" id="KW-0677">Repeat</keyword>
<dbReference type="PROSITE" id="PS50297">
    <property type="entry name" value="ANK_REP_REGION"/>
    <property type="match status" value="1"/>
</dbReference>
<dbReference type="PANTHER" id="PTHR10039:SF16">
    <property type="entry name" value="GPI INOSITOL-DEACYLASE"/>
    <property type="match status" value="1"/>
</dbReference>
<dbReference type="EMBL" id="QZBJ01000055">
    <property type="protein sequence ID" value="THY71689.1"/>
    <property type="molecule type" value="Genomic_DNA"/>
</dbReference>
<dbReference type="Gene3D" id="1.25.40.20">
    <property type="entry name" value="Ankyrin repeat-containing domain"/>
    <property type="match status" value="1"/>
</dbReference>
<dbReference type="Gene3D" id="3.40.50.300">
    <property type="entry name" value="P-loop containing nucleotide triphosphate hydrolases"/>
    <property type="match status" value="1"/>
</dbReference>
<evidence type="ECO:0000313" key="5">
    <source>
        <dbReference type="EMBL" id="THY71689.1"/>
    </source>
</evidence>
<dbReference type="Pfam" id="PF22939">
    <property type="entry name" value="WHD_GPIID"/>
    <property type="match status" value="1"/>
</dbReference>
<dbReference type="InterPro" id="IPR027417">
    <property type="entry name" value="P-loop_NTPase"/>
</dbReference>
<dbReference type="Pfam" id="PF12796">
    <property type="entry name" value="Ank_2"/>
    <property type="match status" value="1"/>
</dbReference>
<dbReference type="AlphaFoldDB" id="A0A4S9PM44"/>
<feature type="compositionally biased region" description="Basic and acidic residues" evidence="3">
    <location>
        <begin position="932"/>
        <end position="944"/>
    </location>
</feature>
<dbReference type="SUPFAM" id="SSF52540">
    <property type="entry name" value="P-loop containing nucleoside triphosphate hydrolases"/>
    <property type="match status" value="1"/>
</dbReference>
<accession>A0A4S9PM44</accession>
<dbReference type="InterPro" id="IPR056884">
    <property type="entry name" value="NPHP3-like_N"/>
</dbReference>
<dbReference type="InterPro" id="IPR013087">
    <property type="entry name" value="Znf_C2H2_type"/>
</dbReference>
<evidence type="ECO:0000313" key="6">
    <source>
        <dbReference type="Proteomes" id="UP000305064"/>
    </source>
</evidence>
<dbReference type="InterPro" id="IPR054471">
    <property type="entry name" value="GPIID_WHD"/>
</dbReference>
<dbReference type="PANTHER" id="PTHR10039">
    <property type="entry name" value="AMELOGENIN"/>
    <property type="match status" value="1"/>
</dbReference>
<dbReference type="InterPro" id="IPR036770">
    <property type="entry name" value="Ankyrin_rpt-contain_sf"/>
</dbReference>
<evidence type="ECO:0000256" key="3">
    <source>
        <dbReference type="SAM" id="MobiDB-lite"/>
    </source>
</evidence>
<dbReference type="SUPFAM" id="SSF48403">
    <property type="entry name" value="Ankyrin repeat"/>
    <property type="match status" value="1"/>
</dbReference>
<name>A0A4S9PM44_AURPU</name>
<protein>
    <recommendedName>
        <fullName evidence="4">C2H2-type domain-containing protein</fullName>
    </recommendedName>
</protein>
<sequence length="957" mass="109493">MSGPSDGGHRYDNITLGGQVKATLGDTYNNYQINSKTAQGLLSWLSAKNFRPTQAENFKARHRGTGDWLLEEAGFKEWKRTVLMSTRSHVVQHLLSQYDGPKVCVCYIYFSYSDSKTISVSELMLAILDQLCRKLEEMPKILLDSQNRAEEPADVSYAEFLIKVAKSFTQVFIIIDGLDECPEKERSEILKFIAQTVHTPIDKACFKIFVSSRRDADINAAFSSIRTPVIELEAGKITPDIKKFVREEALRLRATSELRIESDDLFERVIQDLIKKSDGMFLWVRLQLGQLCEESRAECDYYIEKALSDLPTGLNDMYTKIFNDIAQKRPRKFKIALECFRWICYANRRIGSEFLRMALALIERPTSAEELESRMVSAHHFLEACGNLLSIDEFGEVKLIHFSVDEFLRKVLFKKPGGYWEDLADRHNADFVLACRCIDLLLLADIDSPRDNFAYAAGNFDRHVLGSIDGSADLPHVLRTRIDQLLSTDDRRLRWLLGWLAVHENEHNEPISSSWLVWATRLCNIPSLKTIWPNLARPKNALILAVQHYGDISVSELLLSEGLDIHETDRKGRTALWYASENNNQPDIDLLLQRGAITDMSKVGTGVLHQAVINDNIDLARKLLIAGADVNGVERARSETPLMRVQSLDMARMLCEEFKADLKINDARGMNALFHLQAHPFDDRMTANFEYFVKQGADVTATTRIGMNILDHAVRQHRGGEKIRFLLQHYPQLASKREEDWTALHWACTYSFPSVDNVRELICHGVNALTITTTHPPGSWTPWDIWMHYSTDWIFQERENEIHGLGGPTTSQTVVLAAGDGPSVDASMADYNEIDYFECSLCAMDMVRFPGMKRTYRANCMKPAFRFDCTTCHQKFCLMCNDHIHSRNPDHEYRTTYCLLDYEVQVPHLFDPRRRDWNDWLGKLESRIKKEESERLEEKNRVTELGDVDGGAESVDD</sequence>
<evidence type="ECO:0000256" key="2">
    <source>
        <dbReference type="PROSITE-ProRule" id="PRU00023"/>
    </source>
</evidence>
<dbReference type="SMART" id="SM00248">
    <property type="entry name" value="ANK"/>
    <property type="match status" value="5"/>
</dbReference>
<dbReference type="Pfam" id="PF24883">
    <property type="entry name" value="NPHP3_N"/>
    <property type="match status" value="1"/>
</dbReference>
<dbReference type="PROSITE" id="PS50088">
    <property type="entry name" value="ANK_REPEAT"/>
    <property type="match status" value="2"/>
</dbReference>
<feature type="region of interest" description="Disordered" evidence="3">
    <location>
        <begin position="932"/>
        <end position="957"/>
    </location>
</feature>
<feature type="repeat" description="ANK" evidence="2">
    <location>
        <begin position="603"/>
        <end position="635"/>
    </location>
</feature>
<comment type="caution">
    <text evidence="5">The sequence shown here is derived from an EMBL/GenBank/DDBJ whole genome shotgun (WGS) entry which is preliminary data.</text>
</comment>
<dbReference type="PROSITE" id="PS00028">
    <property type="entry name" value="ZINC_FINGER_C2H2_1"/>
    <property type="match status" value="1"/>
</dbReference>
<reference evidence="5 6" key="1">
    <citation type="submission" date="2018-10" db="EMBL/GenBank/DDBJ databases">
        <title>Fifty Aureobasidium pullulans genomes reveal a recombining polyextremotolerant generalist.</title>
        <authorList>
            <person name="Gostincar C."/>
            <person name="Turk M."/>
            <person name="Zajc J."/>
            <person name="Gunde-Cimerman N."/>
        </authorList>
    </citation>
    <scope>NUCLEOTIDE SEQUENCE [LARGE SCALE GENOMIC DNA]</scope>
    <source>
        <strain evidence="5 6">EXF-4256</strain>
    </source>
</reference>
<dbReference type="Proteomes" id="UP000305064">
    <property type="component" value="Unassembled WGS sequence"/>
</dbReference>
<organism evidence="5 6">
    <name type="scientific">Aureobasidium pullulans</name>
    <name type="common">Black yeast</name>
    <name type="synonym">Pullularia pullulans</name>
    <dbReference type="NCBI Taxonomy" id="5580"/>
    <lineage>
        <taxon>Eukaryota</taxon>
        <taxon>Fungi</taxon>
        <taxon>Dikarya</taxon>
        <taxon>Ascomycota</taxon>
        <taxon>Pezizomycotina</taxon>
        <taxon>Dothideomycetes</taxon>
        <taxon>Dothideomycetidae</taxon>
        <taxon>Dothideales</taxon>
        <taxon>Saccotheciaceae</taxon>
        <taxon>Aureobasidium</taxon>
    </lineage>
</organism>
<proteinExistence type="predicted"/>
<evidence type="ECO:0000256" key="1">
    <source>
        <dbReference type="ARBA" id="ARBA00022737"/>
    </source>
</evidence>
<dbReference type="InterPro" id="IPR002110">
    <property type="entry name" value="Ankyrin_rpt"/>
</dbReference>
<gene>
    <name evidence="5" type="ORF">D6C94_07428</name>
</gene>
<feature type="domain" description="C2H2-type" evidence="4">
    <location>
        <begin position="869"/>
        <end position="891"/>
    </location>
</feature>